<evidence type="ECO:0000256" key="3">
    <source>
        <dbReference type="ARBA" id="ARBA00022475"/>
    </source>
</evidence>
<evidence type="ECO:0000259" key="23">
    <source>
        <dbReference type="PROSITE" id="PS50923"/>
    </source>
</evidence>
<dbReference type="CDD" id="cd03592">
    <property type="entry name" value="CLECT_selectins_like"/>
    <property type="match status" value="1"/>
</dbReference>
<comment type="caution">
    <text evidence="17">Lacks conserved residue(s) required for the propagation of feature annotation.</text>
</comment>
<evidence type="ECO:0000256" key="6">
    <source>
        <dbReference type="ARBA" id="ARBA00022692"/>
    </source>
</evidence>
<dbReference type="FunFam" id="2.10.70.10:FF:000001">
    <property type="entry name" value="Selectin P"/>
    <property type="match status" value="2"/>
</dbReference>
<dbReference type="PROSITE" id="PS01186">
    <property type="entry name" value="EGF_2"/>
    <property type="match status" value="1"/>
</dbReference>
<keyword evidence="12" id="KW-0130">Cell adhesion</keyword>
<evidence type="ECO:0000256" key="5">
    <source>
        <dbReference type="ARBA" id="ARBA00022659"/>
    </source>
</evidence>
<keyword evidence="10" id="KW-0677">Repeat</keyword>
<accession>A0A3Q3KP48</accession>
<feature type="domain" description="Sushi" evidence="23">
    <location>
        <begin position="521"/>
        <end position="580"/>
    </location>
</feature>
<feature type="signal peptide" evidence="20">
    <location>
        <begin position="1"/>
        <end position="35"/>
    </location>
</feature>
<dbReference type="Pfam" id="PF00084">
    <property type="entry name" value="Sushi"/>
    <property type="match status" value="6"/>
</dbReference>
<feature type="domain" description="Sushi" evidence="23">
    <location>
        <begin position="340"/>
        <end position="389"/>
    </location>
</feature>
<dbReference type="InterPro" id="IPR000436">
    <property type="entry name" value="Sushi_SCR_CCP_dom"/>
</dbReference>
<dbReference type="SMART" id="SM00034">
    <property type="entry name" value="CLECT"/>
    <property type="match status" value="1"/>
</dbReference>
<dbReference type="PANTHER" id="PTHR19325:SF569">
    <property type="entry name" value="COMPLEMENT COMPONENT 4 BINDING PROTEIN, SECRETORY-RELATED"/>
    <property type="match status" value="1"/>
</dbReference>
<evidence type="ECO:0000256" key="1">
    <source>
        <dbReference type="ARBA" id="ARBA00004251"/>
    </source>
</evidence>
<dbReference type="InterPro" id="IPR035976">
    <property type="entry name" value="Sushi/SCR/CCP_sf"/>
</dbReference>
<feature type="disulfide bond" evidence="18">
    <location>
        <begin position="233"/>
        <end position="260"/>
    </location>
</feature>
<reference evidence="24" key="2">
    <citation type="submission" date="2025-09" db="UniProtKB">
        <authorList>
            <consortium name="Ensembl"/>
        </authorList>
    </citation>
    <scope>IDENTIFICATION</scope>
</reference>
<evidence type="ECO:0000259" key="22">
    <source>
        <dbReference type="PROSITE" id="PS50041"/>
    </source>
</evidence>
<name>A0A3Q3KP48_9TELE</name>
<dbReference type="Gene3D" id="2.10.70.10">
    <property type="entry name" value="Complement Module, domain 1"/>
    <property type="match status" value="6"/>
</dbReference>
<evidence type="ECO:0000256" key="14">
    <source>
        <dbReference type="ARBA" id="ARBA00023136"/>
    </source>
</evidence>
<evidence type="ECO:0000256" key="8">
    <source>
        <dbReference type="ARBA" id="ARBA00022729"/>
    </source>
</evidence>
<keyword evidence="8 20" id="KW-0732">Signal</keyword>
<protein>
    <submittedName>
        <fullName evidence="24">Selectin E</fullName>
    </submittedName>
</protein>
<evidence type="ECO:0000256" key="15">
    <source>
        <dbReference type="ARBA" id="ARBA00023157"/>
    </source>
</evidence>
<dbReference type="FunFam" id="3.10.100.10:FF:000007">
    <property type="entry name" value="L-selectin"/>
    <property type="match status" value="1"/>
</dbReference>
<dbReference type="Ensembl" id="ENSMAMT00000003298.2">
    <property type="protein sequence ID" value="ENSMAMP00000003227.1"/>
    <property type="gene ID" value="ENSMAMG00000002227.2"/>
</dbReference>
<sequence>MLFYFRSVHPCGCQSSTSWISLTLLCSMLCMWTRGDCWSYYYSDTTMNWQKARDWCQKHYTDMVAIQNQEEIQHLNSWLPKKDTYYWIGIRKVNEIWTWVGTNKALTAEATNWAQGEPNNGKNGYYPGENEDCVEMYVQRARQAGKWNDERCEKNKTALCYTAACKNDSCHHGECVETINSHKCVCFEGFYGEKCEQAITCNKEELTAPDKGSVNCTHMYGDFSYNTSCEYSCEKGYQLSMSRPLRCTPPKKWSEQPPSCELIQCQELPPPEKGSMKCSDPLGPSSYQSTCVFSCDEGHVLIGSSSNTLQCEASGSWNASQPFCVAVQCPALQDLENVVISCGDHAEMMFSYGNTCSFSCAPGYRLVGPSGVTCTSAAEWSERMPHCEAITCRSPEGEAHLISQCSRSLNDLRPDSTCSFSCETGFELQGAHTTQCSEDGQWSAAIPACKEIRCPAPQISTGVQISCNPSLSIPFSTGTPYPFGMVCTFSCDEGYELQGALNMECAHPGQWTSTPPTCTVVTCPLLEAPENGHINCSNHEPGNSVQCSFICNDDYVLDGHELLTCDRNGNWTGERPSCQASPSQSIVVASSVAGGATLLSSLSLALWILKRLKRKATKFELNSSSDIDAPAEVYKSSTDSLI</sequence>
<keyword evidence="3" id="KW-1003">Cell membrane</keyword>
<evidence type="ECO:0000256" key="20">
    <source>
        <dbReference type="SAM" id="SignalP"/>
    </source>
</evidence>
<dbReference type="InterPro" id="IPR016186">
    <property type="entry name" value="C-type_lectin-like/link_sf"/>
</dbReference>
<keyword evidence="5 18" id="KW-0768">Sushi</keyword>
<dbReference type="CDD" id="cd00054">
    <property type="entry name" value="EGF_CA"/>
    <property type="match status" value="1"/>
</dbReference>
<feature type="disulfide bond" evidence="18">
    <location>
        <begin position="422"/>
        <end position="449"/>
    </location>
</feature>
<keyword evidence="9" id="KW-0430">Lectin</keyword>
<keyword evidence="4 17" id="KW-0245">EGF-like domain</keyword>
<dbReference type="RefSeq" id="XP_026161181.1">
    <property type="nucleotide sequence ID" value="XM_026305396.1"/>
</dbReference>
<evidence type="ECO:0000256" key="18">
    <source>
        <dbReference type="PROSITE-ProRule" id="PRU00302"/>
    </source>
</evidence>
<dbReference type="PROSITE" id="PS50041">
    <property type="entry name" value="C_TYPE_LECTIN_2"/>
    <property type="match status" value="1"/>
</dbReference>
<feature type="domain" description="Sushi" evidence="23">
    <location>
        <begin position="452"/>
        <end position="520"/>
    </location>
</feature>
<feature type="domain" description="C-type lectin" evidence="22">
    <location>
        <begin position="33"/>
        <end position="161"/>
    </location>
</feature>
<reference evidence="24" key="1">
    <citation type="submission" date="2025-08" db="UniProtKB">
        <authorList>
            <consortium name="Ensembl"/>
        </authorList>
    </citation>
    <scope>IDENTIFICATION</scope>
</reference>
<keyword evidence="14 19" id="KW-0472">Membrane</keyword>
<evidence type="ECO:0000259" key="21">
    <source>
        <dbReference type="PROSITE" id="PS50026"/>
    </source>
</evidence>
<dbReference type="InterPro" id="IPR033991">
    <property type="entry name" value="Selectin_CTLD"/>
</dbReference>
<dbReference type="GO" id="GO:0007155">
    <property type="term" value="P:cell adhesion"/>
    <property type="evidence" value="ECO:0007669"/>
    <property type="project" value="UniProtKB-KW"/>
</dbReference>
<evidence type="ECO:0000256" key="7">
    <source>
        <dbReference type="ARBA" id="ARBA00022723"/>
    </source>
</evidence>
<evidence type="ECO:0000256" key="17">
    <source>
        <dbReference type="PROSITE-ProRule" id="PRU00076"/>
    </source>
</evidence>
<keyword evidence="15 17" id="KW-1015">Disulfide bond</keyword>
<evidence type="ECO:0000256" key="2">
    <source>
        <dbReference type="ARBA" id="ARBA00007360"/>
    </source>
</evidence>
<keyword evidence="13 19" id="KW-1133">Transmembrane helix</keyword>
<feature type="chain" id="PRO_5018557733" evidence="20">
    <location>
        <begin position="36"/>
        <end position="642"/>
    </location>
</feature>
<dbReference type="SMART" id="SM00181">
    <property type="entry name" value="EGF"/>
    <property type="match status" value="1"/>
</dbReference>
<dbReference type="InterPro" id="IPR000742">
    <property type="entry name" value="EGF"/>
</dbReference>
<dbReference type="RefSeq" id="XP_026161182.1">
    <property type="nucleotide sequence ID" value="XM_026305397.1"/>
</dbReference>
<dbReference type="AlphaFoldDB" id="A0A3Q3KP48"/>
<evidence type="ECO:0000256" key="16">
    <source>
        <dbReference type="ARBA" id="ARBA00023180"/>
    </source>
</evidence>
<evidence type="ECO:0000256" key="12">
    <source>
        <dbReference type="ARBA" id="ARBA00022889"/>
    </source>
</evidence>
<feature type="disulfide bond" evidence="17">
    <location>
        <begin position="165"/>
        <end position="175"/>
    </location>
</feature>
<dbReference type="InterPro" id="IPR016187">
    <property type="entry name" value="CTDL_fold"/>
</dbReference>
<evidence type="ECO:0000313" key="24">
    <source>
        <dbReference type="Ensembl" id="ENSMAMP00000003227.1"/>
    </source>
</evidence>
<dbReference type="Gene3D" id="3.10.100.10">
    <property type="entry name" value="Mannose-Binding Protein A, subunit A"/>
    <property type="match status" value="1"/>
</dbReference>
<dbReference type="GeneTree" id="ENSGT00940000160168"/>
<keyword evidence="6 19" id="KW-0812">Transmembrane</keyword>
<dbReference type="PROSITE" id="PS00022">
    <property type="entry name" value="EGF_1"/>
    <property type="match status" value="1"/>
</dbReference>
<dbReference type="InterPro" id="IPR050350">
    <property type="entry name" value="Compl-Cell_Adhes-Reg"/>
</dbReference>
<dbReference type="SUPFAM" id="SSF57535">
    <property type="entry name" value="Complement control module/SCR domain"/>
    <property type="match status" value="6"/>
</dbReference>
<dbReference type="GO" id="GO:0046872">
    <property type="term" value="F:metal ion binding"/>
    <property type="evidence" value="ECO:0007669"/>
    <property type="project" value="UniProtKB-KW"/>
</dbReference>
<evidence type="ECO:0000256" key="13">
    <source>
        <dbReference type="ARBA" id="ARBA00022989"/>
    </source>
</evidence>
<evidence type="ECO:0000313" key="25">
    <source>
        <dbReference type="Proteomes" id="UP000261640"/>
    </source>
</evidence>
<dbReference type="SUPFAM" id="SSF56436">
    <property type="entry name" value="C-type lectin-like"/>
    <property type="match status" value="1"/>
</dbReference>
<feature type="disulfide bond" evidence="18">
    <location>
        <begin position="360"/>
        <end position="387"/>
    </location>
</feature>
<dbReference type="PRINTS" id="PR00343">
    <property type="entry name" value="SELECTIN"/>
</dbReference>
<feature type="domain" description="Sushi" evidence="23">
    <location>
        <begin position="199"/>
        <end position="262"/>
    </location>
</feature>
<dbReference type="Pfam" id="PF00059">
    <property type="entry name" value="Lectin_C"/>
    <property type="match status" value="1"/>
</dbReference>
<dbReference type="GO" id="GO:0030246">
    <property type="term" value="F:carbohydrate binding"/>
    <property type="evidence" value="ECO:0007669"/>
    <property type="project" value="UniProtKB-KW"/>
</dbReference>
<proteinExistence type="inferred from homology"/>
<dbReference type="PROSITE" id="PS00615">
    <property type="entry name" value="C_TYPE_LECTIN_1"/>
    <property type="match status" value="1"/>
</dbReference>
<feature type="domain" description="Sushi" evidence="23">
    <location>
        <begin position="390"/>
        <end position="451"/>
    </location>
</feature>
<feature type="domain" description="EGF-like" evidence="21">
    <location>
        <begin position="161"/>
        <end position="196"/>
    </location>
</feature>
<dbReference type="PROSITE" id="PS50923">
    <property type="entry name" value="SUSHI"/>
    <property type="match status" value="6"/>
</dbReference>
<evidence type="ECO:0000256" key="19">
    <source>
        <dbReference type="SAM" id="Phobius"/>
    </source>
</evidence>
<keyword evidence="25" id="KW-1185">Reference proteome</keyword>
<evidence type="ECO:0000256" key="10">
    <source>
        <dbReference type="ARBA" id="ARBA00022737"/>
    </source>
</evidence>
<dbReference type="CDD" id="cd00033">
    <property type="entry name" value="CCP"/>
    <property type="match status" value="6"/>
</dbReference>
<dbReference type="STRING" id="205130.ENSMAMP00000003227"/>
<feature type="transmembrane region" description="Helical" evidence="19">
    <location>
        <begin position="586"/>
        <end position="609"/>
    </location>
</feature>
<keyword evidence="16" id="KW-0325">Glycoprotein</keyword>
<organism evidence="24 25">
    <name type="scientific">Mastacembelus armatus</name>
    <name type="common">zig-zag eel</name>
    <dbReference type="NCBI Taxonomy" id="205130"/>
    <lineage>
        <taxon>Eukaryota</taxon>
        <taxon>Metazoa</taxon>
        <taxon>Chordata</taxon>
        <taxon>Craniata</taxon>
        <taxon>Vertebrata</taxon>
        <taxon>Euteleostomi</taxon>
        <taxon>Actinopterygii</taxon>
        <taxon>Neopterygii</taxon>
        <taxon>Teleostei</taxon>
        <taxon>Neoteleostei</taxon>
        <taxon>Acanthomorphata</taxon>
        <taxon>Anabantaria</taxon>
        <taxon>Synbranchiformes</taxon>
        <taxon>Mastacembelidae</taxon>
        <taxon>Mastacembelus</taxon>
    </lineage>
</organism>
<evidence type="ECO:0000256" key="4">
    <source>
        <dbReference type="ARBA" id="ARBA00022536"/>
    </source>
</evidence>
<dbReference type="GO" id="GO:0005886">
    <property type="term" value="C:plasma membrane"/>
    <property type="evidence" value="ECO:0007669"/>
    <property type="project" value="UniProtKB-SubCell"/>
</dbReference>
<keyword evidence="7" id="KW-0479">Metal-binding</keyword>
<feature type="domain" description="Sushi" evidence="23">
    <location>
        <begin position="263"/>
        <end position="326"/>
    </location>
</feature>
<dbReference type="GeneID" id="113129417"/>
<dbReference type="InParanoid" id="A0A3Q3KP48"/>
<feature type="disulfide bond" evidence="18">
    <location>
        <begin position="551"/>
        <end position="578"/>
    </location>
</feature>
<dbReference type="OrthoDB" id="406096at2759"/>
<dbReference type="PANTHER" id="PTHR19325">
    <property type="entry name" value="COMPLEMENT COMPONENT-RELATED SUSHI DOMAIN-CONTAINING"/>
    <property type="match status" value="1"/>
</dbReference>
<evidence type="ECO:0000256" key="11">
    <source>
        <dbReference type="ARBA" id="ARBA00022837"/>
    </source>
</evidence>
<dbReference type="InterPro" id="IPR001304">
    <property type="entry name" value="C-type_lectin-like"/>
</dbReference>
<dbReference type="InterPro" id="IPR018378">
    <property type="entry name" value="C-type_lectin_CS"/>
</dbReference>
<keyword evidence="11" id="KW-0106">Calcium</keyword>
<comment type="subcellular location">
    <subcellularLocation>
        <location evidence="1">Cell membrane</location>
        <topology evidence="1">Single-pass type I membrane protein</topology>
    </subcellularLocation>
</comment>
<feature type="disulfide bond" evidence="18">
    <location>
        <begin position="491"/>
        <end position="518"/>
    </location>
</feature>
<dbReference type="SMART" id="SM00032">
    <property type="entry name" value="CCP"/>
    <property type="match status" value="6"/>
</dbReference>
<feature type="disulfide bond" evidence="17">
    <location>
        <begin position="186"/>
        <end position="195"/>
    </location>
</feature>
<dbReference type="InterPro" id="IPR002396">
    <property type="entry name" value="Selectin_superfamily"/>
</dbReference>
<evidence type="ECO:0000256" key="9">
    <source>
        <dbReference type="ARBA" id="ARBA00022734"/>
    </source>
</evidence>
<comment type="similarity">
    <text evidence="2">Belongs to the selectin/LECAM family.</text>
</comment>
<dbReference type="Proteomes" id="UP000261640">
    <property type="component" value="Unplaced"/>
</dbReference>
<dbReference type="PROSITE" id="PS50026">
    <property type="entry name" value="EGF_3"/>
    <property type="match status" value="1"/>
</dbReference>